<evidence type="ECO:0000256" key="1">
    <source>
        <dbReference type="SAM" id="Phobius"/>
    </source>
</evidence>
<evidence type="ECO:0000259" key="3">
    <source>
        <dbReference type="Pfam" id="PF13962"/>
    </source>
</evidence>
<keyword evidence="1" id="KW-0812">Transmembrane</keyword>
<proteinExistence type="predicted"/>
<feature type="domain" description="PGG" evidence="3">
    <location>
        <begin position="1"/>
        <end position="104"/>
    </location>
</feature>
<feature type="chain" id="PRO_5017210257" evidence="2">
    <location>
        <begin position="16"/>
        <end position="132"/>
    </location>
</feature>
<dbReference type="Pfam" id="PF13962">
    <property type="entry name" value="PGG"/>
    <property type="match status" value="1"/>
</dbReference>
<evidence type="ECO:0000313" key="4">
    <source>
        <dbReference type="EMBL" id="MCH97632.1"/>
    </source>
</evidence>
<feature type="transmembrane region" description="Helical" evidence="1">
    <location>
        <begin position="114"/>
        <end position="131"/>
    </location>
</feature>
<dbReference type="AlphaFoldDB" id="A0A392ND37"/>
<dbReference type="Proteomes" id="UP000265520">
    <property type="component" value="Unassembled WGS sequence"/>
</dbReference>
<dbReference type="PANTHER" id="PTHR24177">
    <property type="entry name" value="CASKIN"/>
    <property type="match status" value="1"/>
</dbReference>
<keyword evidence="2" id="KW-0732">Signal</keyword>
<dbReference type="InterPro" id="IPR026961">
    <property type="entry name" value="PGG_dom"/>
</dbReference>
<dbReference type="EMBL" id="LXQA010035500">
    <property type="protein sequence ID" value="MCH97632.1"/>
    <property type="molecule type" value="Genomic_DNA"/>
</dbReference>
<evidence type="ECO:0000313" key="5">
    <source>
        <dbReference type="Proteomes" id="UP000265520"/>
    </source>
</evidence>
<feature type="signal peptide" evidence="2">
    <location>
        <begin position="1"/>
        <end position="15"/>
    </location>
</feature>
<keyword evidence="1" id="KW-1133">Transmembrane helix</keyword>
<reference evidence="4 5" key="1">
    <citation type="journal article" date="2018" name="Front. Plant Sci.">
        <title>Red Clover (Trifolium pratense) and Zigzag Clover (T. medium) - A Picture of Genomic Similarities and Differences.</title>
        <authorList>
            <person name="Dluhosova J."/>
            <person name="Istvanek J."/>
            <person name="Nedelnik J."/>
            <person name="Repkova J."/>
        </authorList>
    </citation>
    <scope>NUCLEOTIDE SEQUENCE [LARGE SCALE GENOMIC DNA]</scope>
    <source>
        <strain evidence="5">cv. 10/8</strain>
        <tissue evidence="4">Leaf</tissue>
    </source>
</reference>
<keyword evidence="1" id="KW-0472">Membrane</keyword>
<feature type="transmembrane region" description="Helical" evidence="1">
    <location>
        <begin position="80"/>
        <end position="108"/>
    </location>
</feature>
<sequence>MVVATLIATITFAAAITVPGGINPQDKGKPIFLSDNLFSLFVVTNGIAFFGSMASLLLFLSAINGRYTEEDFKKALPIRLIFASNCLLFAVIATIVAFDIALSMVIPWDDFEMLAVWRGACFWWFCFFVSVS</sequence>
<dbReference type="GO" id="GO:0016020">
    <property type="term" value="C:membrane"/>
    <property type="evidence" value="ECO:0007669"/>
    <property type="project" value="TreeGrafter"/>
</dbReference>
<accession>A0A392ND37</accession>
<dbReference type="PANTHER" id="PTHR24177:SF365">
    <property type="entry name" value="ANKYRIN REPEAT-CONTAINING PROTEIN NPR4-LIKE ISOFORM X1"/>
    <property type="match status" value="1"/>
</dbReference>
<comment type="caution">
    <text evidence="4">The sequence shown here is derived from an EMBL/GenBank/DDBJ whole genome shotgun (WGS) entry which is preliminary data.</text>
</comment>
<organism evidence="4 5">
    <name type="scientific">Trifolium medium</name>
    <dbReference type="NCBI Taxonomy" id="97028"/>
    <lineage>
        <taxon>Eukaryota</taxon>
        <taxon>Viridiplantae</taxon>
        <taxon>Streptophyta</taxon>
        <taxon>Embryophyta</taxon>
        <taxon>Tracheophyta</taxon>
        <taxon>Spermatophyta</taxon>
        <taxon>Magnoliopsida</taxon>
        <taxon>eudicotyledons</taxon>
        <taxon>Gunneridae</taxon>
        <taxon>Pentapetalae</taxon>
        <taxon>rosids</taxon>
        <taxon>fabids</taxon>
        <taxon>Fabales</taxon>
        <taxon>Fabaceae</taxon>
        <taxon>Papilionoideae</taxon>
        <taxon>50 kb inversion clade</taxon>
        <taxon>NPAAA clade</taxon>
        <taxon>Hologalegina</taxon>
        <taxon>IRL clade</taxon>
        <taxon>Trifolieae</taxon>
        <taxon>Trifolium</taxon>
    </lineage>
</organism>
<name>A0A392ND37_9FABA</name>
<evidence type="ECO:0000256" key="2">
    <source>
        <dbReference type="SAM" id="SignalP"/>
    </source>
</evidence>
<feature type="transmembrane region" description="Helical" evidence="1">
    <location>
        <begin position="39"/>
        <end position="60"/>
    </location>
</feature>
<keyword evidence="5" id="KW-1185">Reference proteome</keyword>
<protein>
    <submittedName>
        <fullName evidence="4">Ankyrin repeat protein</fullName>
    </submittedName>
</protein>